<keyword evidence="1" id="KW-0812">Transmembrane</keyword>
<reference evidence="2 3" key="1">
    <citation type="submission" date="2016-10" db="EMBL/GenBank/DDBJ databases">
        <authorList>
            <person name="Varghese N."/>
            <person name="Submissions S."/>
        </authorList>
    </citation>
    <scope>NUCLEOTIDE SEQUENCE [LARGE SCALE GENOMIC DNA]</scope>
    <source>
        <strain evidence="2 3">DSM 5563</strain>
    </source>
</reference>
<gene>
    <name evidence="2" type="ORF">SAMN02745723_10436</name>
</gene>
<dbReference type="EMBL" id="FOLW01000004">
    <property type="protein sequence ID" value="SFC75464.1"/>
    <property type="molecule type" value="Genomic_DNA"/>
</dbReference>
<accession>A0AAJ4WAB0</accession>
<keyword evidence="1" id="KW-0472">Membrane</keyword>
<name>A0AAJ4WAB0_9GAMM</name>
<proteinExistence type="predicted"/>
<dbReference type="RefSeq" id="WP_074822121.1">
    <property type="nucleotide sequence ID" value="NZ_FOLW01000004.1"/>
</dbReference>
<dbReference type="AlphaFoldDB" id="A0AAJ4WAB0"/>
<organism evidence="2 3">
    <name type="scientific">Pragia fontium DSM 5563 = ATCC 49100</name>
    <dbReference type="NCBI Taxonomy" id="1122977"/>
    <lineage>
        <taxon>Bacteria</taxon>
        <taxon>Pseudomonadati</taxon>
        <taxon>Pseudomonadota</taxon>
        <taxon>Gammaproteobacteria</taxon>
        <taxon>Enterobacterales</taxon>
        <taxon>Budviciaceae</taxon>
        <taxon>Pragia</taxon>
    </lineage>
</organism>
<feature type="transmembrane region" description="Helical" evidence="1">
    <location>
        <begin position="55"/>
        <end position="76"/>
    </location>
</feature>
<comment type="caution">
    <text evidence="2">The sequence shown here is derived from an EMBL/GenBank/DDBJ whole genome shotgun (WGS) entry which is preliminary data.</text>
</comment>
<dbReference type="Proteomes" id="UP000226420">
    <property type="component" value="Unassembled WGS sequence"/>
</dbReference>
<feature type="transmembrane region" description="Helical" evidence="1">
    <location>
        <begin position="12"/>
        <end position="30"/>
    </location>
</feature>
<evidence type="ECO:0000313" key="3">
    <source>
        <dbReference type="Proteomes" id="UP000226420"/>
    </source>
</evidence>
<evidence type="ECO:0000256" key="1">
    <source>
        <dbReference type="SAM" id="Phobius"/>
    </source>
</evidence>
<sequence length="165" mass="19115">MDRIKYPYKMNRFFVLMAIGFFGWLTYFSFNQIDDVDQWLVIGQSAKLSVTQTQYLLSATAIIFALLTLMSFLILLNSFSSRQNLILTSDSVNYPKGHVMSKIITVQYGDIRALERVNRQHNEALEIVTLQGKYRIQKSLLKNEATFNEVCERLQQRAAPFMTVI</sequence>
<protein>
    <submittedName>
        <fullName evidence="2">Uncharacterized protein</fullName>
    </submittedName>
</protein>
<keyword evidence="1" id="KW-1133">Transmembrane helix</keyword>
<evidence type="ECO:0000313" key="2">
    <source>
        <dbReference type="EMBL" id="SFC75464.1"/>
    </source>
</evidence>